<feature type="signal peptide" evidence="18">
    <location>
        <begin position="1"/>
        <end position="21"/>
    </location>
</feature>
<keyword evidence="5 17" id="KW-0812">Transmembrane</keyword>
<dbReference type="InterPro" id="IPR013783">
    <property type="entry name" value="Ig-like_fold"/>
</dbReference>
<dbReference type="Gene3D" id="1.20.5.510">
    <property type="entry name" value="Single helix bin"/>
    <property type="match status" value="1"/>
</dbReference>
<keyword evidence="11 17" id="KW-0472">Membrane</keyword>
<dbReference type="InterPro" id="IPR013106">
    <property type="entry name" value="Ig_V-set"/>
</dbReference>
<dbReference type="InterPro" id="IPR052659">
    <property type="entry name" value="Nectin/PVR"/>
</dbReference>
<dbReference type="OMA" id="REVTWLR"/>
<comment type="subcellular location">
    <subcellularLocation>
        <location evidence="2">Cell junction</location>
        <location evidence="2">Adherens junction</location>
    </subcellularLocation>
    <subcellularLocation>
        <location evidence="1">Cell membrane</location>
        <topology evidence="1">Single-pass type I membrane protein</topology>
    </subcellularLocation>
</comment>
<evidence type="ECO:0000256" key="10">
    <source>
        <dbReference type="ARBA" id="ARBA00022989"/>
    </source>
</evidence>
<evidence type="ECO:0000256" key="16">
    <source>
        <dbReference type="SAM" id="MobiDB-lite"/>
    </source>
</evidence>
<proteinExistence type="inferred from homology"/>
<dbReference type="SUPFAM" id="SSF48726">
    <property type="entry name" value="Immunoglobulin"/>
    <property type="match status" value="3"/>
</dbReference>
<dbReference type="Gene3D" id="2.60.40.10">
    <property type="entry name" value="Immunoglobulins"/>
    <property type="match status" value="3"/>
</dbReference>
<keyword evidence="4" id="KW-1003">Cell membrane</keyword>
<dbReference type="PANTHER" id="PTHR47387:SF1">
    <property type="entry name" value="NECTIN-2"/>
    <property type="match status" value="1"/>
</dbReference>
<accession>A0A401RSM6</accession>
<feature type="compositionally biased region" description="Low complexity" evidence="16">
    <location>
        <begin position="400"/>
        <end position="410"/>
    </location>
</feature>
<keyword evidence="9" id="KW-0965">Cell junction</keyword>
<comment type="caution">
    <text evidence="20">The sequence shown here is derived from an EMBL/GenBank/DDBJ whole genome shotgun (WGS) entry which is preliminary data.</text>
</comment>
<dbReference type="Pfam" id="PF08205">
    <property type="entry name" value="C2-set_2"/>
    <property type="match status" value="1"/>
</dbReference>
<evidence type="ECO:0000256" key="11">
    <source>
        <dbReference type="ARBA" id="ARBA00023136"/>
    </source>
</evidence>
<dbReference type="InterPro" id="IPR013162">
    <property type="entry name" value="CD80_C2-set"/>
</dbReference>
<name>A0A401RSM6_CHIPU</name>
<dbReference type="STRING" id="137246.A0A401RSM6"/>
<evidence type="ECO:0000256" key="1">
    <source>
        <dbReference type="ARBA" id="ARBA00004251"/>
    </source>
</evidence>
<dbReference type="Pfam" id="PF13927">
    <property type="entry name" value="Ig_3"/>
    <property type="match status" value="1"/>
</dbReference>
<feature type="domain" description="Ig-like" evidence="19">
    <location>
        <begin position="222"/>
        <end position="319"/>
    </location>
</feature>
<protein>
    <recommendedName>
        <fullName evidence="15">Nectin cell adhesion molecule 3</fullName>
    </recommendedName>
</protein>
<dbReference type="OrthoDB" id="6413693at2759"/>
<evidence type="ECO:0000313" key="20">
    <source>
        <dbReference type="EMBL" id="GCC21121.1"/>
    </source>
</evidence>
<dbReference type="FunFam" id="2.60.40.10:FF:000298">
    <property type="entry name" value="Nectin cell adhesion molecule 3"/>
    <property type="match status" value="1"/>
</dbReference>
<evidence type="ECO:0000313" key="21">
    <source>
        <dbReference type="Proteomes" id="UP000287033"/>
    </source>
</evidence>
<sequence>MATLYLIPFVLLLQIWPVCDAQNVKVEPFVYGYVGNQAILRCQFVDPDNSLQVTQITWMKNPTTSKVNLAVYNPEFGINYPTETSGRIHFRQVTNTDATLIIDRLEMADDGIYSCEFATYPDGNQDATTNLTILAKPQNSGKTILVQAGHAEVPVARCVSANGKPPATINWSGGSEGNVSETVTKNNNGTFTVTSEYLMIPTGDNNGEKLTCVVMQQALDRPETIPITLSVQYAPIVSIEGYDENWYLGREHASLTCSAKANPQALNYKWLMNGKPLPSSIQVDGHQLTVRDVSYIVNGTFTCEVTNSLGTGRAKMDVVVREKRLPQPSNVGAIVGGVIGGILALLLIAGLVAYFLHKRQRGAAGSYETKKRVFGTGNGAPQPEYMYRPDSDSERVPSATVTTSSTVVGHHTGEAEKLLTSEAPDYENFKSSQKEEEEDEELGSSKGPALSLPGHPRDEIQMEDDMESQRDGSIISKRAVYV</sequence>
<dbReference type="InterPro" id="IPR003599">
    <property type="entry name" value="Ig_sub"/>
</dbReference>
<evidence type="ECO:0000259" key="19">
    <source>
        <dbReference type="PROSITE" id="PS50835"/>
    </source>
</evidence>
<evidence type="ECO:0000256" key="3">
    <source>
        <dbReference type="ARBA" id="ARBA00007810"/>
    </source>
</evidence>
<feature type="region of interest" description="Disordered" evidence="16">
    <location>
        <begin position="372"/>
        <end position="482"/>
    </location>
</feature>
<dbReference type="GO" id="GO:0005886">
    <property type="term" value="C:plasma membrane"/>
    <property type="evidence" value="ECO:0007669"/>
    <property type="project" value="UniProtKB-SubCell"/>
</dbReference>
<dbReference type="FunFam" id="2.60.40.10:FF:000304">
    <property type="entry name" value="Nectin cell adhesion molecule 1"/>
    <property type="match status" value="1"/>
</dbReference>
<organism evidence="20 21">
    <name type="scientific">Chiloscyllium punctatum</name>
    <name type="common">Brownbanded bambooshark</name>
    <name type="synonym">Hemiscyllium punctatum</name>
    <dbReference type="NCBI Taxonomy" id="137246"/>
    <lineage>
        <taxon>Eukaryota</taxon>
        <taxon>Metazoa</taxon>
        <taxon>Chordata</taxon>
        <taxon>Craniata</taxon>
        <taxon>Vertebrata</taxon>
        <taxon>Chondrichthyes</taxon>
        <taxon>Elasmobranchii</taxon>
        <taxon>Galeomorphii</taxon>
        <taxon>Galeoidea</taxon>
        <taxon>Orectolobiformes</taxon>
        <taxon>Hemiscylliidae</taxon>
        <taxon>Chiloscyllium</taxon>
    </lineage>
</organism>
<feature type="transmembrane region" description="Helical" evidence="17">
    <location>
        <begin position="331"/>
        <end position="356"/>
    </location>
</feature>
<dbReference type="SMART" id="SM00408">
    <property type="entry name" value="IGc2"/>
    <property type="match status" value="2"/>
</dbReference>
<dbReference type="InterPro" id="IPR003598">
    <property type="entry name" value="Ig_sub2"/>
</dbReference>
<dbReference type="GO" id="GO:0005912">
    <property type="term" value="C:adherens junction"/>
    <property type="evidence" value="ECO:0007669"/>
    <property type="project" value="UniProtKB-SubCell"/>
</dbReference>
<gene>
    <name evidence="20" type="ORF">chiPu_0019588</name>
</gene>
<dbReference type="PANTHER" id="PTHR47387">
    <property type="entry name" value="NECTIN-2"/>
    <property type="match status" value="1"/>
</dbReference>
<dbReference type="Pfam" id="PF07686">
    <property type="entry name" value="V-set"/>
    <property type="match status" value="1"/>
</dbReference>
<keyword evidence="12" id="KW-1015">Disulfide bond</keyword>
<keyword evidence="14" id="KW-0393">Immunoglobulin domain</keyword>
<dbReference type="InterPro" id="IPR036179">
    <property type="entry name" value="Ig-like_dom_sf"/>
</dbReference>
<evidence type="ECO:0000256" key="12">
    <source>
        <dbReference type="ARBA" id="ARBA00023157"/>
    </source>
</evidence>
<evidence type="ECO:0000256" key="7">
    <source>
        <dbReference type="ARBA" id="ARBA00022737"/>
    </source>
</evidence>
<keyword evidence="21" id="KW-1185">Reference proteome</keyword>
<evidence type="ECO:0000256" key="18">
    <source>
        <dbReference type="SAM" id="SignalP"/>
    </source>
</evidence>
<evidence type="ECO:0000256" key="8">
    <source>
        <dbReference type="ARBA" id="ARBA00022889"/>
    </source>
</evidence>
<dbReference type="PROSITE" id="PS50835">
    <property type="entry name" value="IG_LIKE"/>
    <property type="match status" value="3"/>
</dbReference>
<dbReference type="EMBL" id="BEZZ01002065">
    <property type="protein sequence ID" value="GCC21121.1"/>
    <property type="molecule type" value="Genomic_DNA"/>
</dbReference>
<dbReference type="SMART" id="SM00409">
    <property type="entry name" value="IG"/>
    <property type="match status" value="2"/>
</dbReference>
<keyword evidence="7" id="KW-0677">Repeat</keyword>
<evidence type="ECO:0000256" key="14">
    <source>
        <dbReference type="ARBA" id="ARBA00023319"/>
    </source>
</evidence>
<dbReference type="Proteomes" id="UP000287033">
    <property type="component" value="Unassembled WGS sequence"/>
</dbReference>
<dbReference type="AlphaFoldDB" id="A0A401RSM6"/>
<evidence type="ECO:0000256" key="5">
    <source>
        <dbReference type="ARBA" id="ARBA00022692"/>
    </source>
</evidence>
<feature type="domain" description="Ig-like" evidence="19">
    <location>
        <begin position="137"/>
        <end position="214"/>
    </location>
</feature>
<evidence type="ECO:0000256" key="2">
    <source>
        <dbReference type="ARBA" id="ARBA00004536"/>
    </source>
</evidence>
<keyword evidence="6 18" id="KW-0732">Signal</keyword>
<dbReference type="InterPro" id="IPR007110">
    <property type="entry name" value="Ig-like_dom"/>
</dbReference>
<evidence type="ECO:0000256" key="13">
    <source>
        <dbReference type="ARBA" id="ARBA00023180"/>
    </source>
</evidence>
<keyword evidence="10 17" id="KW-1133">Transmembrane helix</keyword>
<evidence type="ECO:0000256" key="4">
    <source>
        <dbReference type="ARBA" id="ARBA00022475"/>
    </source>
</evidence>
<comment type="similarity">
    <text evidence="3">Belongs to the nectin family.</text>
</comment>
<feature type="chain" id="PRO_5019305591" description="Nectin cell adhesion molecule 3" evidence="18">
    <location>
        <begin position="22"/>
        <end position="482"/>
    </location>
</feature>
<reference evidence="20 21" key="1">
    <citation type="journal article" date="2018" name="Nat. Ecol. Evol.">
        <title>Shark genomes provide insights into elasmobranch evolution and the origin of vertebrates.</title>
        <authorList>
            <person name="Hara Y"/>
            <person name="Yamaguchi K"/>
            <person name="Onimaru K"/>
            <person name="Kadota M"/>
            <person name="Koyanagi M"/>
            <person name="Keeley SD"/>
            <person name="Tatsumi K"/>
            <person name="Tanaka K"/>
            <person name="Motone F"/>
            <person name="Kageyama Y"/>
            <person name="Nozu R"/>
            <person name="Adachi N"/>
            <person name="Nishimura O"/>
            <person name="Nakagawa R"/>
            <person name="Tanegashima C"/>
            <person name="Kiyatake I"/>
            <person name="Matsumoto R"/>
            <person name="Murakumo K"/>
            <person name="Nishida K"/>
            <person name="Terakita A"/>
            <person name="Kuratani S"/>
            <person name="Sato K"/>
            <person name="Hyodo S Kuraku.S."/>
        </authorList>
    </citation>
    <scope>NUCLEOTIDE SEQUENCE [LARGE SCALE GENOMIC DNA]</scope>
</reference>
<keyword evidence="8" id="KW-0130">Cell adhesion</keyword>
<dbReference type="GO" id="GO:0007155">
    <property type="term" value="P:cell adhesion"/>
    <property type="evidence" value="ECO:0007669"/>
    <property type="project" value="UniProtKB-KW"/>
</dbReference>
<evidence type="ECO:0000256" key="9">
    <source>
        <dbReference type="ARBA" id="ARBA00022949"/>
    </source>
</evidence>
<evidence type="ECO:0000256" key="6">
    <source>
        <dbReference type="ARBA" id="ARBA00022729"/>
    </source>
</evidence>
<evidence type="ECO:0000256" key="15">
    <source>
        <dbReference type="ARBA" id="ARBA00082570"/>
    </source>
</evidence>
<feature type="domain" description="Ig-like" evidence="19">
    <location>
        <begin position="8"/>
        <end position="132"/>
    </location>
</feature>
<keyword evidence="13" id="KW-0325">Glycoprotein</keyword>
<evidence type="ECO:0000256" key="17">
    <source>
        <dbReference type="SAM" id="Phobius"/>
    </source>
</evidence>